<proteinExistence type="predicted"/>
<feature type="compositionally biased region" description="Polar residues" evidence="1">
    <location>
        <begin position="1"/>
        <end position="12"/>
    </location>
</feature>
<sequence>MIRQKTCNSLAPSTRDASKSSFGIPLYDADKITIQKPTHIHTPAKISAKLFTVLLISHPTGSKLKVLLKTAFKIPI</sequence>
<name>X1BPR8_9ZZZZ</name>
<dbReference type="AlphaFoldDB" id="X1BPR8"/>
<comment type="caution">
    <text evidence="2">The sequence shown here is derived from an EMBL/GenBank/DDBJ whole genome shotgun (WGS) entry which is preliminary data.</text>
</comment>
<reference evidence="2" key="1">
    <citation type="journal article" date="2014" name="Front. Microbiol.">
        <title>High frequency of phylogenetically diverse reductive dehalogenase-homologous genes in deep subseafloor sedimentary metagenomes.</title>
        <authorList>
            <person name="Kawai M."/>
            <person name="Futagami T."/>
            <person name="Toyoda A."/>
            <person name="Takaki Y."/>
            <person name="Nishi S."/>
            <person name="Hori S."/>
            <person name="Arai W."/>
            <person name="Tsubouchi T."/>
            <person name="Morono Y."/>
            <person name="Uchiyama I."/>
            <person name="Ito T."/>
            <person name="Fujiyama A."/>
            <person name="Inagaki F."/>
            <person name="Takami H."/>
        </authorList>
    </citation>
    <scope>NUCLEOTIDE SEQUENCE</scope>
    <source>
        <strain evidence="2">Expedition CK06-06</strain>
    </source>
</reference>
<organism evidence="2">
    <name type="scientific">marine sediment metagenome</name>
    <dbReference type="NCBI Taxonomy" id="412755"/>
    <lineage>
        <taxon>unclassified sequences</taxon>
        <taxon>metagenomes</taxon>
        <taxon>ecological metagenomes</taxon>
    </lineage>
</organism>
<evidence type="ECO:0000256" key="1">
    <source>
        <dbReference type="SAM" id="MobiDB-lite"/>
    </source>
</evidence>
<accession>X1BPR8</accession>
<feature type="region of interest" description="Disordered" evidence="1">
    <location>
        <begin position="1"/>
        <end position="20"/>
    </location>
</feature>
<protein>
    <submittedName>
        <fullName evidence="2">Uncharacterized protein</fullName>
    </submittedName>
</protein>
<evidence type="ECO:0000313" key="2">
    <source>
        <dbReference type="EMBL" id="GAG96960.1"/>
    </source>
</evidence>
<gene>
    <name evidence="2" type="ORF">S01H4_47167</name>
</gene>
<dbReference type="EMBL" id="BART01026443">
    <property type="protein sequence ID" value="GAG96960.1"/>
    <property type="molecule type" value="Genomic_DNA"/>
</dbReference>